<proteinExistence type="predicted"/>
<accession>A0ABR3IQM8</accession>
<name>A0ABR3IQM8_9AGAR</name>
<sequence length="1095" mass="123156">MSDSAKFWSNCYKYHAEDHDREMLAEWNSNLHAIQVFAALFSSVTSAFIIQSNADLRPDPNEDVKDLLRVIANRLDNSTLPLAASPTFRPSFWAIRVNVWLLASCSLLAAFGAVLAKQWLLAYVWDAEAGSPQVRGRRRHSKYLGLRKWSVPRIIDSLPSLLIVSLLLFFIGLVDYLWAFNLIVAGVVFGFALVGALLHLVTSMIAALSPHSPFQTSFTLIFERFIQILSRHFPTYPFLQPYTTPSFLERDNFVLDAQAIFWVMKKTADETSIRIASLASLAIPGRVVSRVFLRDDIQKGVSRLLSVAHTSALACRAKLGFDPSRVENNIVMDRSAIDIANAPLRAIYHALVPIVHDAHRWALLKVDKQFHTGCLDLCSRISSLIPSPETEDLLWMIQFCIGALQDSSPDALMQSMDARLDRIEFQTGDQDSKMQTLETLVEHAALLIHVLSIDVNRPNSPGFSVRLHMARLLSWSTSSSELPPSISLWNAIAVATIPGSRTWHQESAVDHIPEPSASRGAPSSVVALNKADIISNNLFEAIQHEVATPSYSIGPAIDRLTPVLRMLNIMTRKAGFRLSKDIRRRVITILLDLVACWNHNDLHRSHAFVDVAVFFEDEETFPAAVEQWKESFGDNWRTHFSQFACTQLLSFRSTVESRRFALKALGWYLKEFGMDVSPHSANVHVWQRANSPYHAVPLRICLELADADNREAAVRCLAKGRAVWFLGPTGPAFMDAWHTTGCGNLLRGCILDSPANSDIVISSALDIFLGIVHLHRQHEGDPRIQQLVRTLLNASWIDALAASLPRRHPGDTLGHKIRACLASLWQFSVCHDLQSMFIDPAHRSSERFVFTVEYIAKHLGDMAEYCGRAFWVAHWLWTPLQVSYAWYRPHSIFDPSFTLAVENFVIQTEFLANSIVFIKDTPCAHSRIVAVADALQLFLGAFCSQILHPFEDDTALNPSDWGTVVLDRYVHELVDKVRVFFQHETPVVISPAMRSVLREIRAILLGHITQVSRKMEAVVAPLRAPSSVFTTYHPVCVGVVNETPIPYTEAIKQLGELFKSLQQLSGTAHVKVHEIAFWEKYSTEDRLDRMRQNID</sequence>
<feature type="transmembrane region" description="Helical" evidence="1">
    <location>
        <begin position="97"/>
        <end position="116"/>
    </location>
</feature>
<feature type="transmembrane region" description="Helical" evidence="1">
    <location>
        <begin position="185"/>
        <end position="208"/>
    </location>
</feature>
<feature type="domain" description="DUF6535" evidence="2">
    <location>
        <begin position="11"/>
        <end position="179"/>
    </location>
</feature>
<keyword evidence="4" id="KW-1185">Reference proteome</keyword>
<dbReference type="EMBL" id="JASNQZ010000017">
    <property type="protein sequence ID" value="KAL0945552.1"/>
    <property type="molecule type" value="Genomic_DNA"/>
</dbReference>
<keyword evidence="1" id="KW-0812">Transmembrane</keyword>
<keyword evidence="1" id="KW-1133">Transmembrane helix</keyword>
<evidence type="ECO:0000259" key="2">
    <source>
        <dbReference type="Pfam" id="PF20153"/>
    </source>
</evidence>
<dbReference type="Pfam" id="PF20153">
    <property type="entry name" value="DUF6535"/>
    <property type="match status" value="1"/>
</dbReference>
<evidence type="ECO:0000256" key="1">
    <source>
        <dbReference type="SAM" id="Phobius"/>
    </source>
</evidence>
<evidence type="ECO:0000313" key="3">
    <source>
        <dbReference type="EMBL" id="KAL0945552.1"/>
    </source>
</evidence>
<gene>
    <name evidence="3" type="ORF">HGRIS_014713</name>
</gene>
<comment type="caution">
    <text evidence="3">The sequence shown here is derived from an EMBL/GenBank/DDBJ whole genome shotgun (WGS) entry which is preliminary data.</text>
</comment>
<reference evidence="4" key="1">
    <citation type="submission" date="2024-06" db="EMBL/GenBank/DDBJ databases">
        <title>Multi-omics analyses provide insights into the biosynthesis of the anticancer antibiotic pleurotin in Hohenbuehelia grisea.</title>
        <authorList>
            <person name="Weaver J.A."/>
            <person name="Alberti F."/>
        </authorList>
    </citation>
    <scope>NUCLEOTIDE SEQUENCE [LARGE SCALE GENOMIC DNA]</scope>
    <source>
        <strain evidence="4">T-177</strain>
    </source>
</reference>
<feature type="transmembrane region" description="Helical" evidence="1">
    <location>
        <begin position="31"/>
        <end position="50"/>
    </location>
</feature>
<organism evidence="3 4">
    <name type="scientific">Hohenbuehelia grisea</name>
    <dbReference type="NCBI Taxonomy" id="104357"/>
    <lineage>
        <taxon>Eukaryota</taxon>
        <taxon>Fungi</taxon>
        <taxon>Dikarya</taxon>
        <taxon>Basidiomycota</taxon>
        <taxon>Agaricomycotina</taxon>
        <taxon>Agaricomycetes</taxon>
        <taxon>Agaricomycetidae</taxon>
        <taxon>Agaricales</taxon>
        <taxon>Pleurotineae</taxon>
        <taxon>Pleurotaceae</taxon>
        <taxon>Hohenbuehelia</taxon>
    </lineage>
</organism>
<feature type="transmembrane region" description="Helical" evidence="1">
    <location>
        <begin position="158"/>
        <end position="178"/>
    </location>
</feature>
<keyword evidence="1" id="KW-0472">Membrane</keyword>
<protein>
    <recommendedName>
        <fullName evidence="2">DUF6535 domain-containing protein</fullName>
    </recommendedName>
</protein>
<dbReference type="Proteomes" id="UP001556367">
    <property type="component" value="Unassembled WGS sequence"/>
</dbReference>
<dbReference type="InterPro" id="IPR045338">
    <property type="entry name" value="DUF6535"/>
</dbReference>
<evidence type="ECO:0000313" key="4">
    <source>
        <dbReference type="Proteomes" id="UP001556367"/>
    </source>
</evidence>